<evidence type="ECO:0000313" key="6">
    <source>
        <dbReference type="EMBL" id="MCI0182148.1"/>
    </source>
</evidence>
<name>A0A9X1V6C4_9BACL</name>
<keyword evidence="7" id="KW-1185">Reference proteome</keyword>
<sequence length="385" mass="42512">MAIQMPQKDDMMQRAFAESYKKEAEAAAFYELAAKLEKDDKRRDILLKLEQIEREHALIWAAKLSEVCGIEAHYDGLSQLSSTMSKQDVYRKLDEIEVGNAKWYDSLKQLIPDDHILDLIDRIDEDESNHDATIRRFFTLPTQHIADSLQRILSRETWHKRESTGWLGDAIYGVNDGLGAIFGIIAGVAGYTANSHTVLVSGFFGAVASTLSMGAGAWLATRSQNELHHSEMQHELREIRDDPSLEREELSLLYQLKGFTQSEAEEITERLSMDEDQFAQAMYQEELGIAEDSEGNAWKSAGVGSLSTFIGGIIPLIPFIFLGGVVGMIAAAIVSIIAHFLVGAAKSMVTARTWWASGLEMTAAGIVVGVVSYGIGLLGTMLVHV</sequence>
<dbReference type="SUPFAM" id="SSF47240">
    <property type="entry name" value="Ferritin-like"/>
    <property type="match status" value="1"/>
</dbReference>
<comment type="subcellular location">
    <subcellularLocation>
        <location evidence="1">Endomembrane system</location>
        <topology evidence="1">Multi-pass membrane protein</topology>
    </subcellularLocation>
</comment>
<evidence type="ECO:0000313" key="7">
    <source>
        <dbReference type="Proteomes" id="UP001139263"/>
    </source>
</evidence>
<dbReference type="InterPro" id="IPR009078">
    <property type="entry name" value="Ferritin-like_SF"/>
</dbReference>
<dbReference type="GO" id="GO:0005384">
    <property type="term" value="F:manganese ion transmembrane transporter activity"/>
    <property type="evidence" value="ECO:0007669"/>
    <property type="project" value="InterPro"/>
</dbReference>
<accession>A0A9X1V6C4</accession>
<dbReference type="Proteomes" id="UP001139263">
    <property type="component" value="Unassembled WGS sequence"/>
</dbReference>
<dbReference type="RefSeq" id="WP_241711764.1">
    <property type="nucleotide sequence ID" value="NZ_JALBUF010000001.1"/>
</dbReference>
<protein>
    <recommendedName>
        <fullName evidence="8">Rubrerythrin diiron-binding domain-containing protein</fullName>
    </recommendedName>
</protein>
<evidence type="ECO:0000256" key="2">
    <source>
        <dbReference type="ARBA" id="ARBA00022692"/>
    </source>
</evidence>
<feature type="transmembrane region" description="Helical" evidence="5">
    <location>
        <begin position="170"/>
        <end position="192"/>
    </location>
</feature>
<comment type="caution">
    <text evidence="6">The sequence shown here is derived from an EMBL/GenBank/DDBJ whole genome shotgun (WGS) entry which is preliminary data.</text>
</comment>
<dbReference type="InterPro" id="IPR008217">
    <property type="entry name" value="Ccc1_fam"/>
</dbReference>
<feature type="transmembrane region" description="Helical" evidence="5">
    <location>
        <begin position="362"/>
        <end position="383"/>
    </location>
</feature>
<keyword evidence="3 5" id="KW-1133">Transmembrane helix</keyword>
<organism evidence="6 7">
    <name type="scientific">Sulfoacidibacillus ferrooxidans</name>
    <dbReference type="NCBI Taxonomy" id="2005001"/>
    <lineage>
        <taxon>Bacteria</taxon>
        <taxon>Bacillati</taxon>
        <taxon>Bacillota</taxon>
        <taxon>Bacilli</taxon>
        <taxon>Bacillales</taxon>
        <taxon>Alicyclobacillaceae</taxon>
        <taxon>Sulfoacidibacillus</taxon>
    </lineage>
</organism>
<proteinExistence type="predicted"/>
<evidence type="ECO:0000256" key="4">
    <source>
        <dbReference type="ARBA" id="ARBA00023136"/>
    </source>
</evidence>
<evidence type="ECO:0008006" key="8">
    <source>
        <dbReference type="Google" id="ProtNLM"/>
    </source>
</evidence>
<reference evidence="6" key="1">
    <citation type="submission" date="2022-03" db="EMBL/GenBank/DDBJ databases">
        <title>Draft Genome Sequence of Firmicute Strain S0AB, a Heterotrophic Iron/Sulfur-Oxidizing Extreme Acidophile.</title>
        <authorList>
            <person name="Vergara E."/>
            <person name="Pakostova E."/>
            <person name="Johnson D.B."/>
            <person name="Holmes D.S."/>
        </authorList>
    </citation>
    <scope>NUCLEOTIDE SEQUENCE</scope>
    <source>
        <strain evidence="6">S0AB</strain>
    </source>
</reference>
<dbReference type="EMBL" id="JALBUF010000001">
    <property type="protein sequence ID" value="MCI0182148.1"/>
    <property type="molecule type" value="Genomic_DNA"/>
</dbReference>
<evidence type="ECO:0000256" key="1">
    <source>
        <dbReference type="ARBA" id="ARBA00004127"/>
    </source>
</evidence>
<gene>
    <name evidence="6" type="ORF">MM817_00404</name>
</gene>
<dbReference type="GO" id="GO:0030026">
    <property type="term" value="P:intracellular manganese ion homeostasis"/>
    <property type="evidence" value="ECO:0007669"/>
    <property type="project" value="InterPro"/>
</dbReference>
<feature type="transmembrane region" description="Helical" evidence="5">
    <location>
        <begin position="198"/>
        <end position="220"/>
    </location>
</feature>
<dbReference type="AlphaFoldDB" id="A0A9X1V6C4"/>
<dbReference type="Pfam" id="PF01988">
    <property type="entry name" value="VIT1"/>
    <property type="match status" value="1"/>
</dbReference>
<evidence type="ECO:0000256" key="3">
    <source>
        <dbReference type="ARBA" id="ARBA00022989"/>
    </source>
</evidence>
<keyword evidence="2 5" id="KW-0812">Transmembrane</keyword>
<evidence type="ECO:0000256" key="5">
    <source>
        <dbReference type="SAM" id="Phobius"/>
    </source>
</evidence>
<keyword evidence="4 5" id="KW-0472">Membrane</keyword>
<feature type="transmembrane region" description="Helical" evidence="5">
    <location>
        <begin position="316"/>
        <end position="342"/>
    </location>
</feature>
<dbReference type="GO" id="GO:0012505">
    <property type="term" value="C:endomembrane system"/>
    <property type="evidence" value="ECO:0007669"/>
    <property type="project" value="UniProtKB-SubCell"/>
</dbReference>
<dbReference type="PANTHER" id="PTHR31851">
    <property type="entry name" value="FE(2+)/MN(2+) TRANSPORTER PCL1"/>
    <property type="match status" value="1"/>
</dbReference>